<dbReference type="PANTHER" id="PTHR11552:SF158">
    <property type="entry name" value="GH23626P-RELATED"/>
    <property type="match status" value="1"/>
</dbReference>
<dbReference type="PROSITE" id="PS00623">
    <property type="entry name" value="GMC_OXRED_1"/>
    <property type="match status" value="1"/>
</dbReference>
<keyword evidence="5" id="KW-0732">Signal</keyword>
<feature type="signal peptide" evidence="5">
    <location>
        <begin position="1"/>
        <end position="19"/>
    </location>
</feature>
<feature type="chain" id="PRO_5004851002" evidence="5">
    <location>
        <begin position="20"/>
        <end position="620"/>
    </location>
</feature>
<dbReference type="GO" id="GO:0050660">
    <property type="term" value="F:flavin adenine dinucleotide binding"/>
    <property type="evidence" value="ECO:0007669"/>
    <property type="project" value="InterPro"/>
</dbReference>
<evidence type="ECO:0000256" key="2">
    <source>
        <dbReference type="PIRSR" id="PIRSR000137-1"/>
    </source>
</evidence>
<feature type="domain" description="Glucose-methanol-choline oxidoreductase N-terminal" evidence="6">
    <location>
        <begin position="142"/>
        <end position="165"/>
    </location>
</feature>
<dbReference type="OrthoDB" id="269227at2759"/>
<proteinExistence type="evidence at transcript level"/>
<dbReference type="Pfam" id="PF00732">
    <property type="entry name" value="GMC_oxred_N"/>
    <property type="match status" value="1"/>
</dbReference>
<keyword evidence="3 4" id="KW-0274">FAD</keyword>
<accession>W4VS48</accession>
<evidence type="ECO:0000256" key="3">
    <source>
        <dbReference type="PIRSR" id="PIRSR000137-2"/>
    </source>
</evidence>
<dbReference type="EMBL" id="GAPU01000064">
    <property type="protein sequence ID" value="JAB84781.1"/>
    <property type="molecule type" value="mRNA"/>
</dbReference>
<dbReference type="InterPro" id="IPR012132">
    <property type="entry name" value="GMC_OxRdtase"/>
</dbReference>
<feature type="binding site" evidence="3">
    <location>
        <position position="285"/>
    </location>
    <ligand>
        <name>FAD</name>
        <dbReference type="ChEBI" id="CHEBI:57692"/>
    </ligand>
</feature>
<comment type="cofactor">
    <cofactor evidence="3">
        <name>FAD</name>
        <dbReference type="ChEBI" id="CHEBI:57692"/>
    </cofactor>
</comment>
<feature type="active site" description="Proton donor" evidence="2">
    <location>
        <position position="552"/>
    </location>
</feature>
<reference evidence="8" key="1">
    <citation type="journal article" date="2013" name="PLoS ONE">
        <title>Putative Sugar Transporters of the Mustard Leaf Beetle Phaedon cochleariae: Their Phylogeny and Role for Nutrient Supply in Larval Defensive Glands.</title>
        <authorList>
            <person name="Stock M."/>
            <person name="Gretscher R.R."/>
            <person name="Groth M."/>
            <person name="Eiserloh S."/>
            <person name="Boland W."/>
            <person name="Burse A."/>
        </authorList>
    </citation>
    <scope>NUCLEOTIDE SEQUENCE</scope>
</reference>
<organism evidence="8">
    <name type="scientific">Phaedon cochleariae</name>
    <name type="common">Mustard beetle</name>
    <dbReference type="NCBI Taxonomy" id="80249"/>
    <lineage>
        <taxon>Eukaryota</taxon>
        <taxon>Metazoa</taxon>
        <taxon>Ecdysozoa</taxon>
        <taxon>Arthropoda</taxon>
        <taxon>Hexapoda</taxon>
        <taxon>Insecta</taxon>
        <taxon>Pterygota</taxon>
        <taxon>Neoptera</taxon>
        <taxon>Endopterygota</taxon>
        <taxon>Coleoptera</taxon>
        <taxon>Polyphaga</taxon>
        <taxon>Cucujiformia</taxon>
        <taxon>Chrysomeloidea</taxon>
        <taxon>Chrysomelidae</taxon>
        <taxon>Chrysomelinae</taxon>
        <taxon>Chrysomelini</taxon>
        <taxon>Phaedon</taxon>
    </lineage>
</organism>
<evidence type="ECO:0000256" key="1">
    <source>
        <dbReference type="ARBA" id="ARBA00010790"/>
    </source>
</evidence>
<dbReference type="SUPFAM" id="SSF54373">
    <property type="entry name" value="FAD-linked reductases, C-terminal domain"/>
    <property type="match status" value="1"/>
</dbReference>
<dbReference type="SUPFAM" id="SSF51905">
    <property type="entry name" value="FAD/NAD(P)-binding domain"/>
    <property type="match status" value="1"/>
</dbReference>
<feature type="binding site" evidence="3">
    <location>
        <position position="148"/>
    </location>
    <ligand>
        <name>FAD</name>
        <dbReference type="ChEBI" id="CHEBI:57692"/>
    </ligand>
</feature>
<dbReference type="InterPro" id="IPR036188">
    <property type="entry name" value="FAD/NAD-bd_sf"/>
</dbReference>
<evidence type="ECO:0000256" key="5">
    <source>
        <dbReference type="SAM" id="SignalP"/>
    </source>
</evidence>
<dbReference type="Gene3D" id="3.50.50.60">
    <property type="entry name" value="FAD/NAD(P)-binding domain"/>
    <property type="match status" value="1"/>
</dbReference>
<keyword evidence="4" id="KW-0285">Flavoprotein</keyword>
<dbReference type="AlphaFoldDB" id="W4VS48"/>
<dbReference type="GO" id="GO:0016614">
    <property type="term" value="F:oxidoreductase activity, acting on CH-OH group of donors"/>
    <property type="evidence" value="ECO:0007669"/>
    <property type="project" value="InterPro"/>
</dbReference>
<dbReference type="InterPro" id="IPR000172">
    <property type="entry name" value="GMC_OxRdtase_N"/>
</dbReference>
<dbReference type="PANTHER" id="PTHR11552">
    <property type="entry name" value="GLUCOSE-METHANOL-CHOLINE GMC OXIDOREDUCTASE"/>
    <property type="match status" value="1"/>
</dbReference>
<evidence type="ECO:0000259" key="7">
    <source>
        <dbReference type="PROSITE" id="PS00624"/>
    </source>
</evidence>
<name>W4VS48_PHACE</name>
<dbReference type="InterPro" id="IPR007867">
    <property type="entry name" value="GMC_OxRtase_C"/>
</dbReference>
<sequence>MFARTLLFVLLAIFSRALCTPEEVHYYEKLINSEVTKALQYELPKDAKEYQPQDKVPRDFGSFDFVIVGAGSTGSVIASRLSEIGKWKILLLEAGQYPNNFTMIPRYFAISAFSEYNWGFKSTPQKTACLGAVENRCLVHRGKGVGGTSLINELVYSRGNINDYNRLSKLLADPSWDYEHVLPYFKKSENFHKNNPNAPADLEFHGTNGYLNTNYHLPPSNYTDIFLKANRELGINITDYNGLNEEGATILQINTKHGKRLDEASAFIAPVMGRSNLVISVESYVNKIEFDKHTKEAIAVIFTKHNRTYRVKAKKEIIMSTGTISTPPLLMLSGIGPKKHLDSIGIPVISDLEVGSSLREHVFCGVQFSSNTSYPSQSLQEQIKQYLSGYGDLTASNPIDGAGWYRTTIERKGSPDIEMVMSSSTPSELGKKFLGWDDETWSALFNITIPNPFTLTPVLLHSQSTGRVRLQSNDPYQFPVIDYNLLSDSNNLDIDSLYEGIQMALNLTETEAFQRIGAKLEVRQLPACTDYEFLTKNYWYCYIRQTAMAAYHPVGTCPMGPDPMKGAVVDSNLNVYGVGRLRVADASILPFTFSGHPNAVCVMIGEKISEVIKYEYGISN</sequence>
<evidence type="ECO:0000259" key="6">
    <source>
        <dbReference type="PROSITE" id="PS00623"/>
    </source>
</evidence>
<feature type="domain" description="Glucose-methanol-choline oxidoreductase N-terminal" evidence="7">
    <location>
        <begin position="322"/>
        <end position="336"/>
    </location>
</feature>
<evidence type="ECO:0000313" key="8">
    <source>
        <dbReference type="EMBL" id="JAB84781.1"/>
    </source>
</evidence>
<dbReference type="PROSITE" id="PS00624">
    <property type="entry name" value="GMC_OXRED_2"/>
    <property type="match status" value="1"/>
</dbReference>
<evidence type="ECO:0000256" key="4">
    <source>
        <dbReference type="RuleBase" id="RU003968"/>
    </source>
</evidence>
<comment type="similarity">
    <text evidence="1 4">Belongs to the GMC oxidoreductase family.</text>
</comment>
<dbReference type="Pfam" id="PF05199">
    <property type="entry name" value="GMC_oxred_C"/>
    <property type="match status" value="1"/>
</dbReference>
<protein>
    <submittedName>
        <fullName evidence="8">Putative GMC oxidoreductase</fullName>
    </submittedName>
</protein>
<reference evidence="8" key="2">
    <citation type="journal article" date="2014" name="Proc. R. Soc. B">
        <title>Independently recruited oxidases from the glucose-methanol-choline oxidoreductase family enabled chemical defences in leaf beetle larvae (subtribe Chrysomelina) to evolve.</title>
        <authorList>
            <person name="Rahfeld P."/>
            <person name="Kirsch R."/>
            <person name="Kugel S."/>
            <person name="Wielsch N."/>
            <person name="Stock M."/>
            <person name="Groth M."/>
            <person name="Boland W."/>
            <person name="Burse A."/>
        </authorList>
    </citation>
    <scope>NUCLEOTIDE SEQUENCE</scope>
</reference>
<feature type="active site" description="Proton acceptor" evidence="2">
    <location>
        <position position="596"/>
    </location>
</feature>
<feature type="binding site" evidence="3">
    <location>
        <begin position="152"/>
        <end position="155"/>
    </location>
    <ligand>
        <name>FAD</name>
        <dbReference type="ChEBI" id="CHEBI:57692"/>
    </ligand>
</feature>
<dbReference type="Gene3D" id="3.30.560.10">
    <property type="entry name" value="Glucose Oxidase, domain 3"/>
    <property type="match status" value="1"/>
</dbReference>
<dbReference type="PIRSF" id="PIRSF000137">
    <property type="entry name" value="Alcohol_oxidase"/>
    <property type="match status" value="1"/>
</dbReference>